<evidence type="ECO:0000256" key="7">
    <source>
        <dbReference type="ARBA" id="ARBA00022842"/>
    </source>
</evidence>
<evidence type="ECO:0000256" key="3">
    <source>
        <dbReference type="ARBA" id="ARBA00022695"/>
    </source>
</evidence>
<comment type="catalytic activity">
    <reaction evidence="8">
        <text>L-seryl-[protein] + UTP = O-(5'-uridylyl)-L-seryl-[protein] + diphosphate</text>
        <dbReference type="Rhea" id="RHEA:64604"/>
        <dbReference type="Rhea" id="RHEA-COMP:9863"/>
        <dbReference type="Rhea" id="RHEA-COMP:16635"/>
        <dbReference type="ChEBI" id="CHEBI:29999"/>
        <dbReference type="ChEBI" id="CHEBI:33019"/>
        <dbReference type="ChEBI" id="CHEBI:46398"/>
        <dbReference type="ChEBI" id="CHEBI:156051"/>
    </reaction>
</comment>
<comment type="cofactor">
    <cofactor evidence="8">
        <name>Mg(2+)</name>
        <dbReference type="ChEBI" id="CHEBI:18420"/>
    </cofactor>
    <cofactor evidence="8">
        <name>Mn(2+)</name>
        <dbReference type="ChEBI" id="CHEBI:29035"/>
    </cofactor>
</comment>
<feature type="binding site" evidence="8">
    <location>
        <position position="121"/>
    </location>
    <ligand>
        <name>ATP</name>
        <dbReference type="ChEBI" id="CHEBI:30616"/>
    </ligand>
</feature>
<accession>A0ABT3HG07</accession>
<dbReference type="SUPFAM" id="SSF56112">
    <property type="entry name" value="Protein kinase-like (PK-like)"/>
    <property type="match status" value="1"/>
</dbReference>
<feature type="binding site" evidence="8">
    <location>
        <position position="257"/>
    </location>
    <ligand>
        <name>ATP</name>
        <dbReference type="ChEBI" id="CHEBI:30616"/>
    </ligand>
</feature>
<dbReference type="EC" id="2.7.7.108" evidence="8"/>
<reference evidence="10" key="1">
    <citation type="submission" date="2023-07" db="EMBL/GenBank/DDBJ databases">
        <title>Genome sequencing of Purple Non-Sulfur Bacteria from various extreme environments.</title>
        <authorList>
            <person name="Mayer M."/>
        </authorList>
    </citation>
    <scope>NUCLEOTIDE SEQUENCE [LARGE SCALE GENOMIC DNA]</scope>
    <source>
        <strain evidence="10">DSM 17935</strain>
    </source>
</reference>
<dbReference type="EC" id="2.7.7.-" evidence="8"/>
<dbReference type="HAMAP" id="MF_00692">
    <property type="entry name" value="SelO"/>
    <property type="match status" value="1"/>
</dbReference>
<dbReference type="InterPro" id="IPR011009">
    <property type="entry name" value="Kinase-like_dom_sf"/>
</dbReference>
<sequence length="488" mass="53642">MLPFQNTYSELPDRFFARMEPSPVKAPALIRLNEGLAEALGLDPVVLSSPEGVDMLSGNRFPETADPIALAYAGHQFGNFVPQLGDGRAVLVGEVVDPEGIRFDLHLKGSGRTPFSRGGDGRAAVGPVLREYIVAEAMHALGIPTTRALAAVSTGEPVYREARLPGAVLARVALSHVRVGTFQYFAAREDVDAIARLGRHVIDRLYPELAAAERPALALLEAVVARQARLIARWMSVGFIHGVMNTDNMAISGETIDFGPCAFMDFYHPGRVYSSIDHYGRYAFGNQPAMAQWNLAQFAQCVLPLIDRDLEAAVVPAQAAIDAFPALFEREKLEVFAAKLGFSGPRQGDGELLQELLEAMSRNEADFTLTFRRLAQSLEADTDRGSRSLFVDPTEFDRWAGKWRARLDEEGVPLSEIAARLNAANPIYIPRNHMVEEALHAAVDRDDMQPFETLLKVLADPFTEREGLERFSLPPEPGEEVRQTFCGT</sequence>
<dbReference type="RefSeq" id="WP_264602922.1">
    <property type="nucleotide sequence ID" value="NZ_JAOQNS010000012.1"/>
</dbReference>
<feature type="active site" description="Proton acceptor" evidence="8">
    <location>
        <position position="247"/>
    </location>
</feature>
<dbReference type="EMBL" id="JAOQNS010000012">
    <property type="protein sequence ID" value="MCW2309336.1"/>
    <property type="molecule type" value="Genomic_DNA"/>
</dbReference>
<evidence type="ECO:0000256" key="2">
    <source>
        <dbReference type="ARBA" id="ARBA00022679"/>
    </source>
</evidence>
<comment type="catalytic activity">
    <reaction evidence="8">
        <text>L-tyrosyl-[protein] + UTP = O-(5'-uridylyl)-L-tyrosyl-[protein] + diphosphate</text>
        <dbReference type="Rhea" id="RHEA:83887"/>
        <dbReference type="Rhea" id="RHEA-COMP:10136"/>
        <dbReference type="Rhea" id="RHEA-COMP:20238"/>
        <dbReference type="ChEBI" id="CHEBI:33019"/>
        <dbReference type="ChEBI" id="CHEBI:46398"/>
        <dbReference type="ChEBI" id="CHEBI:46858"/>
        <dbReference type="ChEBI" id="CHEBI:90602"/>
    </reaction>
</comment>
<name>A0ABT3HG07_9HYPH</name>
<feature type="binding site" evidence="8">
    <location>
        <position position="178"/>
    </location>
    <ligand>
        <name>ATP</name>
        <dbReference type="ChEBI" id="CHEBI:30616"/>
    </ligand>
</feature>
<keyword evidence="3 8" id="KW-0548">Nucleotidyltransferase</keyword>
<keyword evidence="5 8" id="KW-0547">Nucleotide-binding</keyword>
<dbReference type="PANTHER" id="PTHR32057:SF14">
    <property type="entry name" value="PROTEIN ADENYLYLTRANSFERASE SELO, MITOCHONDRIAL"/>
    <property type="match status" value="1"/>
</dbReference>
<comment type="catalytic activity">
    <reaction evidence="8">
        <text>L-tyrosyl-[protein] + ATP = O-(5'-adenylyl)-L-tyrosyl-[protein] + diphosphate</text>
        <dbReference type="Rhea" id="RHEA:54288"/>
        <dbReference type="Rhea" id="RHEA-COMP:10136"/>
        <dbReference type="Rhea" id="RHEA-COMP:13846"/>
        <dbReference type="ChEBI" id="CHEBI:30616"/>
        <dbReference type="ChEBI" id="CHEBI:33019"/>
        <dbReference type="ChEBI" id="CHEBI:46858"/>
        <dbReference type="ChEBI" id="CHEBI:83624"/>
        <dbReference type="EC" id="2.7.7.108"/>
    </reaction>
</comment>
<dbReference type="InterPro" id="IPR003846">
    <property type="entry name" value="SelO"/>
</dbReference>
<dbReference type="NCBIfam" id="NF000658">
    <property type="entry name" value="PRK00029.1"/>
    <property type="match status" value="1"/>
</dbReference>
<evidence type="ECO:0000256" key="4">
    <source>
        <dbReference type="ARBA" id="ARBA00022723"/>
    </source>
</evidence>
<comment type="catalytic activity">
    <reaction evidence="8">
        <text>L-seryl-[protein] + ATP = 3-O-(5'-adenylyl)-L-seryl-[protein] + diphosphate</text>
        <dbReference type="Rhea" id="RHEA:58120"/>
        <dbReference type="Rhea" id="RHEA-COMP:9863"/>
        <dbReference type="Rhea" id="RHEA-COMP:15073"/>
        <dbReference type="ChEBI" id="CHEBI:29999"/>
        <dbReference type="ChEBI" id="CHEBI:30616"/>
        <dbReference type="ChEBI" id="CHEBI:33019"/>
        <dbReference type="ChEBI" id="CHEBI:142516"/>
        <dbReference type="EC" id="2.7.7.108"/>
    </reaction>
</comment>
<feature type="binding site" evidence="8">
    <location>
        <position position="85"/>
    </location>
    <ligand>
        <name>ATP</name>
        <dbReference type="ChEBI" id="CHEBI:30616"/>
    </ligand>
</feature>
<feature type="binding site" evidence="8">
    <location>
        <position position="257"/>
    </location>
    <ligand>
        <name>Mg(2+)</name>
        <dbReference type="ChEBI" id="CHEBI:18420"/>
    </ligand>
</feature>
<evidence type="ECO:0000313" key="9">
    <source>
        <dbReference type="EMBL" id="MCW2309336.1"/>
    </source>
</evidence>
<feature type="binding site" evidence="8">
    <location>
        <position position="248"/>
    </location>
    <ligand>
        <name>Mg(2+)</name>
        <dbReference type="ChEBI" id="CHEBI:18420"/>
    </ligand>
</feature>
<protein>
    <recommendedName>
        <fullName evidence="8">Protein nucleotidyltransferase YdiU</fullName>
        <ecNumber evidence="8">2.7.7.-</ecNumber>
    </recommendedName>
    <alternativeName>
        <fullName evidence="8">Protein adenylyltransferase YdiU</fullName>
        <ecNumber evidence="8">2.7.7.108</ecNumber>
    </alternativeName>
    <alternativeName>
        <fullName evidence="8">Protein uridylyltransferase YdiU</fullName>
        <ecNumber evidence="8">2.7.7.-</ecNumber>
    </alternativeName>
</protein>
<evidence type="ECO:0000313" key="10">
    <source>
        <dbReference type="Proteomes" id="UP001209755"/>
    </source>
</evidence>
<comment type="catalytic activity">
    <reaction evidence="8">
        <text>L-histidyl-[protein] + UTP = N(tele)-(5'-uridylyl)-L-histidyl-[protein] + diphosphate</text>
        <dbReference type="Rhea" id="RHEA:83891"/>
        <dbReference type="Rhea" id="RHEA-COMP:9745"/>
        <dbReference type="Rhea" id="RHEA-COMP:20239"/>
        <dbReference type="ChEBI" id="CHEBI:29979"/>
        <dbReference type="ChEBI" id="CHEBI:33019"/>
        <dbReference type="ChEBI" id="CHEBI:46398"/>
        <dbReference type="ChEBI" id="CHEBI:233474"/>
    </reaction>
</comment>
<comment type="catalytic activity">
    <reaction evidence="8">
        <text>L-threonyl-[protein] + ATP = 3-O-(5'-adenylyl)-L-threonyl-[protein] + diphosphate</text>
        <dbReference type="Rhea" id="RHEA:54292"/>
        <dbReference type="Rhea" id="RHEA-COMP:11060"/>
        <dbReference type="Rhea" id="RHEA-COMP:13847"/>
        <dbReference type="ChEBI" id="CHEBI:30013"/>
        <dbReference type="ChEBI" id="CHEBI:30616"/>
        <dbReference type="ChEBI" id="CHEBI:33019"/>
        <dbReference type="ChEBI" id="CHEBI:138113"/>
        <dbReference type="EC" id="2.7.7.108"/>
    </reaction>
</comment>
<organism evidence="9 10">
    <name type="scientific">Rhodobium gokarnense</name>
    <dbReference type="NCBI Taxonomy" id="364296"/>
    <lineage>
        <taxon>Bacteria</taxon>
        <taxon>Pseudomonadati</taxon>
        <taxon>Pseudomonadota</taxon>
        <taxon>Alphaproteobacteria</taxon>
        <taxon>Hyphomicrobiales</taxon>
        <taxon>Rhodobiaceae</taxon>
        <taxon>Rhodobium</taxon>
    </lineage>
</organism>
<keyword evidence="8" id="KW-0464">Manganese</keyword>
<keyword evidence="6 8" id="KW-0067">ATP-binding</keyword>
<feature type="binding site" evidence="8">
    <location>
        <position position="108"/>
    </location>
    <ligand>
        <name>ATP</name>
        <dbReference type="ChEBI" id="CHEBI:30616"/>
    </ligand>
</feature>
<evidence type="ECO:0000256" key="8">
    <source>
        <dbReference type="HAMAP-Rule" id="MF_00692"/>
    </source>
</evidence>
<feature type="binding site" evidence="8">
    <location>
        <position position="171"/>
    </location>
    <ligand>
        <name>ATP</name>
        <dbReference type="ChEBI" id="CHEBI:30616"/>
    </ligand>
</feature>
<keyword evidence="4 8" id="KW-0479">Metal-binding</keyword>
<dbReference type="Proteomes" id="UP001209755">
    <property type="component" value="Unassembled WGS sequence"/>
</dbReference>
<evidence type="ECO:0000256" key="5">
    <source>
        <dbReference type="ARBA" id="ARBA00022741"/>
    </source>
</evidence>
<keyword evidence="7 8" id="KW-0460">Magnesium</keyword>
<comment type="similarity">
    <text evidence="1 8">Belongs to the SELO family.</text>
</comment>
<comment type="caution">
    <text evidence="9">The sequence shown here is derived from an EMBL/GenBank/DDBJ whole genome shotgun (WGS) entry which is preliminary data.</text>
</comment>
<keyword evidence="2 8" id="KW-0808">Transferase</keyword>
<keyword evidence="10" id="KW-1185">Reference proteome</keyword>
<comment type="function">
    <text evidence="8">Nucleotidyltransferase involved in the post-translational modification of proteins. It can catalyze the addition of adenosine monophosphate (AMP) or uridine monophosphate (UMP) to a protein, resulting in modifications known as AMPylation and UMPylation.</text>
</comment>
<feature type="binding site" evidence="8">
    <location>
        <position position="88"/>
    </location>
    <ligand>
        <name>ATP</name>
        <dbReference type="ChEBI" id="CHEBI:30616"/>
    </ligand>
</feature>
<evidence type="ECO:0000256" key="6">
    <source>
        <dbReference type="ARBA" id="ARBA00022840"/>
    </source>
</evidence>
<proteinExistence type="inferred from homology"/>
<dbReference type="PANTHER" id="PTHR32057">
    <property type="entry name" value="PROTEIN ADENYLYLTRANSFERASE SELO, MITOCHONDRIAL"/>
    <property type="match status" value="1"/>
</dbReference>
<feature type="binding site" evidence="8">
    <location>
        <position position="87"/>
    </location>
    <ligand>
        <name>ATP</name>
        <dbReference type="ChEBI" id="CHEBI:30616"/>
    </ligand>
</feature>
<feature type="binding site" evidence="8">
    <location>
        <position position="120"/>
    </location>
    <ligand>
        <name>ATP</name>
        <dbReference type="ChEBI" id="CHEBI:30616"/>
    </ligand>
</feature>
<evidence type="ECO:0000256" key="1">
    <source>
        <dbReference type="ARBA" id="ARBA00009747"/>
    </source>
</evidence>
<dbReference type="Pfam" id="PF02696">
    <property type="entry name" value="SelO"/>
    <property type="match status" value="1"/>
</dbReference>
<gene>
    <name evidence="8" type="primary">ydiU</name>
    <name evidence="8" type="synonym">selO</name>
    <name evidence="9" type="ORF">M2319_003690</name>
</gene>